<sequence length="338" mass="35736">MNTNQNTTRGMIRNIFLMVVVAFSFALTSCNDDDDNDIMVPQPAGDIAAVLEQITDAPETFTSDMLKSKSINEKKPKFKNLIKALVKTNLVSTVAKNELTVFAPTDAAFETLFAALGVDGIEDLTAEQLTPILLYHVVGGKVASTDLSSGFVPTVNGAAIEVDLSSGVMINDASVVIADIRAANGIIHVIDKVLLPPSMNLVETALSYDPEFSILVQAVIKAGLTDVLATGGPYTVFAPTNDAFVALLSELGISGLDDLDVETLTKVLLYHVVDGRVYSSDLSSGNVTTLNGTFSLNVSTLKITDANGREAGLVPSLLNVQATNGVIHVIDKVILPTL</sequence>
<dbReference type="GO" id="GO:0005615">
    <property type="term" value="C:extracellular space"/>
    <property type="evidence" value="ECO:0007669"/>
    <property type="project" value="TreeGrafter"/>
</dbReference>
<dbReference type="PANTHER" id="PTHR10900">
    <property type="entry name" value="PERIOSTIN-RELATED"/>
    <property type="match status" value="1"/>
</dbReference>
<dbReference type="Pfam" id="PF02469">
    <property type="entry name" value="Fasciclin"/>
    <property type="match status" value="2"/>
</dbReference>
<dbReference type="AlphaFoldDB" id="A0AA41YCU5"/>
<feature type="domain" description="FAS1" evidence="2">
    <location>
        <begin position="199"/>
        <end position="334"/>
    </location>
</feature>
<reference evidence="3" key="1">
    <citation type="submission" date="2022-10" db="EMBL/GenBank/DDBJ databases">
        <title>Gaoshiqiia sediminis gen. nov., sp. nov., isolated from coastal sediment.</title>
        <authorList>
            <person name="Yu W.X."/>
            <person name="Mu D.S."/>
            <person name="Du J.Z."/>
            <person name="Liang Y.Q."/>
        </authorList>
    </citation>
    <scope>NUCLEOTIDE SEQUENCE</scope>
    <source>
        <strain evidence="3">A06</strain>
    </source>
</reference>
<evidence type="ECO:0000259" key="2">
    <source>
        <dbReference type="PROSITE" id="PS50213"/>
    </source>
</evidence>
<feature type="domain" description="FAS1" evidence="2">
    <location>
        <begin position="62"/>
        <end position="194"/>
    </location>
</feature>
<dbReference type="PANTHER" id="PTHR10900:SF77">
    <property type="entry name" value="FI19380P1"/>
    <property type="match status" value="1"/>
</dbReference>
<feature type="chain" id="PRO_5041350434" evidence="1">
    <location>
        <begin position="27"/>
        <end position="338"/>
    </location>
</feature>
<keyword evidence="1" id="KW-0732">Signal</keyword>
<dbReference type="EMBL" id="JAPAAF010000009">
    <property type="protein sequence ID" value="MCW0482802.1"/>
    <property type="molecule type" value="Genomic_DNA"/>
</dbReference>
<comment type="caution">
    <text evidence="3">The sequence shown here is derived from an EMBL/GenBank/DDBJ whole genome shotgun (WGS) entry which is preliminary data.</text>
</comment>
<proteinExistence type="predicted"/>
<organism evidence="3 4">
    <name type="scientific">Gaoshiqia sediminis</name>
    <dbReference type="NCBI Taxonomy" id="2986998"/>
    <lineage>
        <taxon>Bacteria</taxon>
        <taxon>Pseudomonadati</taxon>
        <taxon>Bacteroidota</taxon>
        <taxon>Bacteroidia</taxon>
        <taxon>Marinilabiliales</taxon>
        <taxon>Prolixibacteraceae</taxon>
        <taxon>Gaoshiqia</taxon>
    </lineage>
</organism>
<feature type="signal peptide" evidence="1">
    <location>
        <begin position="1"/>
        <end position="26"/>
    </location>
</feature>
<name>A0AA41YCU5_9BACT</name>
<gene>
    <name evidence="3" type="ORF">N2K84_08695</name>
</gene>
<accession>A0AA41YCU5</accession>
<dbReference type="InterPro" id="IPR036378">
    <property type="entry name" value="FAS1_dom_sf"/>
</dbReference>
<dbReference type="InterPro" id="IPR050904">
    <property type="entry name" value="Adhesion/Biosynth-related"/>
</dbReference>
<evidence type="ECO:0000313" key="4">
    <source>
        <dbReference type="Proteomes" id="UP001163821"/>
    </source>
</evidence>
<protein>
    <submittedName>
        <fullName evidence="3">Fasciclin domain-containing protein</fullName>
    </submittedName>
</protein>
<dbReference type="FunFam" id="2.30.180.10:FF:000032">
    <property type="entry name" value="Fasciclin domain-containing protein, putative"/>
    <property type="match status" value="2"/>
</dbReference>
<dbReference type="PROSITE" id="PS50213">
    <property type="entry name" value="FAS1"/>
    <property type="match status" value="2"/>
</dbReference>
<evidence type="ECO:0000313" key="3">
    <source>
        <dbReference type="EMBL" id="MCW0482802.1"/>
    </source>
</evidence>
<dbReference type="RefSeq" id="WP_282591405.1">
    <property type="nucleotide sequence ID" value="NZ_JAPAAF010000009.1"/>
</dbReference>
<dbReference type="Proteomes" id="UP001163821">
    <property type="component" value="Unassembled WGS sequence"/>
</dbReference>
<dbReference type="SMART" id="SM00554">
    <property type="entry name" value="FAS1"/>
    <property type="match status" value="2"/>
</dbReference>
<dbReference type="InterPro" id="IPR000782">
    <property type="entry name" value="FAS1_domain"/>
</dbReference>
<dbReference type="SUPFAM" id="SSF82153">
    <property type="entry name" value="FAS1 domain"/>
    <property type="match status" value="2"/>
</dbReference>
<keyword evidence="4" id="KW-1185">Reference proteome</keyword>
<evidence type="ECO:0000256" key="1">
    <source>
        <dbReference type="SAM" id="SignalP"/>
    </source>
</evidence>
<dbReference type="Gene3D" id="2.30.180.10">
    <property type="entry name" value="FAS1 domain"/>
    <property type="match status" value="2"/>
</dbReference>